<organism evidence="1 2">
    <name type="scientific">Neofusicoccum parvum</name>
    <dbReference type="NCBI Taxonomy" id="310453"/>
    <lineage>
        <taxon>Eukaryota</taxon>
        <taxon>Fungi</taxon>
        <taxon>Dikarya</taxon>
        <taxon>Ascomycota</taxon>
        <taxon>Pezizomycotina</taxon>
        <taxon>Dothideomycetes</taxon>
        <taxon>Dothideomycetes incertae sedis</taxon>
        <taxon>Botryosphaeriales</taxon>
        <taxon>Botryosphaeriaceae</taxon>
        <taxon>Neofusicoccum</taxon>
    </lineage>
</organism>
<dbReference type="Proteomes" id="UP001165186">
    <property type="component" value="Unassembled WGS sequence"/>
</dbReference>
<gene>
    <name evidence="1" type="primary">g9542</name>
    <name evidence="1" type="ORF">NpPPO83_00009542</name>
</gene>
<proteinExistence type="predicted"/>
<dbReference type="EMBL" id="BSXG01000074">
    <property type="protein sequence ID" value="GME36032.1"/>
    <property type="molecule type" value="Genomic_DNA"/>
</dbReference>
<comment type="caution">
    <text evidence="1">The sequence shown here is derived from an EMBL/GenBank/DDBJ whole genome shotgun (WGS) entry which is preliminary data.</text>
</comment>
<reference evidence="1" key="1">
    <citation type="submission" date="2024-09" db="EMBL/GenBank/DDBJ databases">
        <title>Draft Genome Sequences of Neofusicoccum parvum.</title>
        <authorList>
            <person name="Ashida A."/>
            <person name="Camagna M."/>
            <person name="Tanaka A."/>
            <person name="Takemoto D."/>
        </authorList>
    </citation>
    <scope>NUCLEOTIDE SEQUENCE</scope>
    <source>
        <strain evidence="1">PPO83</strain>
    </source>
</reference>
<keyword evidence="2" id="KW-1185">Reference proteome</keyword>
<evidence type="ECO:0000313" key="2">
    <source>
        <dbReference type="Proteomes" id="UP001165186"/>
    </source>
</evidence>
<accession>A0ACB5SDP8</accession>
<protein>
    <submittedName>
        <fullName evidence="1">Uncharacterized protein</fullName>
    </submittedName>
</protein>
<evidence type="ECO:0000313" key="1">
    <source>
        <dbReference type="EMBL" id="GME36032.1"/>
    </source>
</evidence>
<name>A0ACB5SDP8_9PEZI</name>
<sequence>MPPRLSSRRRKTKKHRACASEFDYAGWKAFGEWRRNEETIRNISFTDSVDFCDAADNDCVSSPFRTPRRPPKSSRNCWNRCDFPSECRWGSQYGMQACATPILPPSPEEHPSYSDLPILEPQQTRPAAPTLDTAPTTRSSSTYTPPTTFDGIIDRHQEGELSPLSPKELRERFWDGILDSARQRKKSKDSMVHSPLALNPVLEKSEHESPCLTVPEPTFDDGGKGSRSGQTGVSEKLFEALDRWTLPGLGEEKAVQAPEPVIVVASSSATGHGFDFGFAEDEIWDAEIRRTESDARSEVKERRGKGKLRKKC</sequence>